<comment type="caution">
    <text evidence="2">The sequence shown here is derived from an EMBL/GenBank/DDBJ whole genome shotgun (WGS) entry which is preliminary data.</text>
</comment>
<organism evidence="2 3">
    <name type="scientific">Digitaria exilis</name>
    <dbReference type="NCBI Taxonomy" id="1010633"/>
    <lineage>
        <taxon>Eukaryota</taxon>
        <taxon>Viridiplantae</taxon>
        <taxon>Streptophyta</taxon>
        <taxon>Embryophyta</taxon>
        <taxon>Tracheophyta</taxon>
        <taxon>Spermatophyta</taxon>
        <taxon>Magnoliopsida</taxon>
        <taxon>Liliopsida</taxon>
        <taxon>Poales</taxon>
        <taxon>Poaceae</taxon>
        <taxon>PACMAD clade</taxon>
        <taxon>Panicoideae</taxon>
        <taxon>Panicodae</taxon>
        <taxon>Paniceae</taxon>
        <taxon>Anthephorinae</taxon>
        <taxon>Digitaria</taxon>
    </lineage>
</organism>
<proteinExistence type="predicted"/>
<dbReference type="AlphaFoldDB" id="A0A835B2P2"/>
<sequence length="73" mass="7500">MAPSNFSLAAVLLLSGLLVLGTTAEACNLMCALGTYITCSNSTDKYFGCACQCVPPGCSGAVVHYADNSTQRC</sequence>
<protein>
    <submittedName>
        <fullName evidence="2">Uncharacterized protein</fullName>
    </submittedName>
</protein>
<evidence type="ECO:0000313" key="2">
    <source>
        <dbReference type="EMBL" id="KAF8675422.1"/>
    </source>
</evidence>
<dbReference type="EMBL" id="JACEFO010002183">
    <property type="protein sequence ID" value="KAF8675422.1"/>
    <property type="molecule type" value="Genomic_DNA"/>
</dbReference>
<evidence type="ECO:0000313" key="3">
    <source>
        <dbReference type="Proteomes" id="UP000636709"/>
    </source>
</evidence>
<name>A0A835B2P2_9POAL</name>
<feature type="signal peptide" evidence="1">
    <location>
        <begin position="1"/>
        <end position="24"/>
    </location>
</feature>
<keyword evidence="3" id="KW-1185">Reference proteome</keyword>
<dbReference type="Proteomes" id="UP000636709">
    <property type="component" value="Unassembled WGS sequence"/>
</dbReference>
<keyword evidence="1" id="KW-0732">Signal</keyword>
<feature type="chain" id="PRO_5032427704" evidence="1">
    <location>
        <begin position="25"/>
        <end position="73"/>
    </location>
</feature>
<accession>A0A835B2P2</accession>
<gene>
    <name evidence="2" type="ORF">HU200_047792</name>
</gene>
<evidence type="ECO:0000256" key="1">
    <source>
        <dbReference type="SAM" id="SignalP"/>
    </source>
</evidence>
<reference evidence="2" key="1">
    <citation type="submission" date="2020-07" db="EMBL/GenBank/DDBJ databases">
        <title>Genome sequence and genetic diversity analysis of an under-domesticated orphan crop, white fonio (Digitaria exilis).</title>
        <authorList>
            <person name="Bennetzen J.L."/>
            <person name="Chen S."/>
            <person name="Ma X."/>
            <person name="Wang X."/>
            <person name="Yssel A.E.J."/>
            <person name="Chaluvadi S.R."/>
            <person name="Johnson M."/>
            <person name="Gangashetty P."/>
            <person name="Hamidou F."/>
            <person name="Sanogo M.D."/>
            <person name="Zwaenepoel A."/>
            <person name="Wallace J."/>
            <person name="Van De Peer Y."/>
            <person name="Van Deynze A."/>
        </authorList>
    </citation>
    <scope>NUCLEOTIDE SEQUENCE</scope>
    <source>
        <tissue evidence="2">Leaves</tissue>
    </source>
</reference>